<proteinExistence type="predicted"/>
<evidence type="ECO:0000256" key="1">
    <source>
        <dbReference type="SAM" id="MobiDB-lite"/>
    </source>
</evidence>
<dbReference type="PANTHER" id="PTHR33240">
    <property type="entry name" value="OS08G0508500 PROTEIN"/>
    <property type="match status" value="1"/>
</dbReference>
<evidence type="ECO:0000313" key="3">
    <source>
        <dbReference type="RefSeq" id="XP_056686196.1"/>
    </source>
</evidence>
<keyword evidence="2" id="KW-1185">Reference proteome</keyword>
<dbReference type="RefSeq" id="XP_056686196.1">
    <property type="nucleotide sequence ID" value="XM_056830218.1"/>
</dbReference>
<sequence length="488" mass="54269">MIEDEIIPLPNVRKPNNNKSPLGSCHISLDQLENMNFDPTVYITPQGAPLAMVPMDQIEREVCGVWEDDAEDIYLSQISGQDLFTETWPGHSPIDTTPQEPEVDNLTRSGRVYQQDIRPPPGDDIPVRHTPENVRHTTVAEVIENPLLKQLKRTKAEITIWDLMCTSKEHRKKLIRSLDLISVPTDITPDLLVSHVTRDVEEKAIVFTDKDLPKEGGAHNKALYLVVGCKGQNIPLALVDNGSAVNVCPLRTAHCLGLGNNDFQTSTQGVRAYDNSRRPALGKINLTIQTGPVARTTEFQIIDITPIFNLLLRRPWLHDLGGVASTLHQMVKLNHNGVILEIRAPPLDVSCTMVGTTDAAKDLYGFQVDEVIQVIEDYNLAFLDPRASRVIPKMLLAQGYFLGTPLGIRKKNNMFHPPPNKTTPFGLVYTPTEEDIAATCLGYALSQPRQNKPPFFPHAKEPSTVCLSEKEKNTHAATSLNPLFRMAC</sequence>
<name>A0ABM3QS51_SPIOL</name>
<dbReference type="GeneID" id="130461917"/>
<dbReference type="PANTHER" id="PTHR33240:SF15">
    <property type="entry name" value="GAG-PRO-LIKE PROTEIN"/>
    <property type="match status" value="1"/>
</dbReference>
<reference evidence="3" key="2">
    <citation type="submission" date="2025-08" db="UniProtKB">
        <authorList>
            <consortium name="RefSeq"/>
        </authorList>
    </citation>
    <scope>IDENTIFICATION</scope>
    <source>
        <tissue evidence="3">Leaf</tissue>
    </source>
</reference>
<dbReference type="InterPro" id="IPR021109">
    <property type="entry name" value="Peptidase_aspartic_dom_sf"/>
</dbReference>
<gene>
    <name evidence="3" type="primary">LOC130461917</name>
</gene>
<evidence type="ECO:0000313" key="2">
    <source>
        <dbReference type="Proteomes" id="UP000813463"/>
    </source>
</evidence>
<reference evidence="2" key="1">
    <citation type="journal article" date="2021" name="Nat. Commun.">
        <title>Genomic analyses provide insights into spinach domestication and the genetic basis of agronomic traits.</title>
        <authorList>
            <person name="Cai X."/>
            <person name="Sun X."/>
            <person name="Xu C."/>
            <person name="Sun H."/>
            <person name="Wang X."/>
            <person name="Ge C."/>
            <person name="Zhang Z."/>
            <person name="Wang Q."/>
            <person name="Fei Z."/>
            <person name="Jiao C."/>
            <person name="Wang Q."/>
        </authorList>
    </citation>
    <scope>NUCLEOTIDE SEQUENCE [LARGE SCALE GENOMIC DNA]</scope>
    <source>
        <strain evidence="2">cv. Varoflay</strain>
    </source>
</reference>
<feature type="region of interest" description="Disordered" evidence="1">
    <location>
        <begin position="1"/>
        <end position="20"/>
    </location>
</feature>
<dbReference type="Proteomes" id="UP000813463">
    <property type="component" value="Chromosome 5"/>
</dbReference>
<dbReference type="CDD" id="cd00303">
    <property type="entry name" value="retropepsin_like"/>
    <property type="match status" value="1"/>
</dbReference>
<accession>A0ABM3QS51</accession>
<protein>
    <submittedName>
        <fullName evidence="3">Uncharacterized protein</fullName>
    </submittedName>
</protein>
<organism evidence="2 3">
    <name type="scientific">Spinacia oleracea</name>
    <name type="common">Spinach</name>
    <dbReference type="NCBI Taxonomy" id="3562"/>
    <lineage>
        <taxon>Eukaryota</taxon>
        <taxon>Viridiplantae</taxon>
        <taxon>Streptophyta</taxon>
        <taxon>Embryophyta</taxon>
        <taxon>Tracheophyta</taxon>
        <taxon>Spermatophyta</taxon>
        <taxon>Magnoliopsida</taxon>
        <taxon>eudicotyledons</taxon>
        <taxon>Gunneridae</taxon>
        <taxon>Pentapetalae</taxon>
        <taxon>Caryophyllales</taxon>
        <taxon>Chenopodiaceae</taxon>
        <taxon>Chenopodioideae</taxon>
        <taxon>Anserineae</taxon>
        <taxon>Spinacia</taxon>
    </lineage>
</organism>
<dbReference type="Gene3D" id="2.40.70.10">
    <property type="entry name" value="Acid Proteases"/>
    <property type="match status" value="1"/>
</dbReference>